<evidence type="ECO:0000256" key="1">
    <source>
        <dbReference type="ARBA" id="ARBA00005250"/>
    </source>
</evidence>
<proteinExistence type="inferred from homology"/>
<dbReference type="Gene3D" id="3.60.15.10">
    <property type="entry name" value="Ribonuclease Z/Hydroxyacylglutathione hydrolase-like"/>
    <property type="match status" value="1"/>
</dbReference>
<evidence type="ECO:0000313" key="3">
    <source>
        <dbReference type="EMBL" id="MEW9805539.1"/>
    </source>
</evidence>
<dbReference type="SUPFAM" id="SSF56281">
    <property type="entry name" value="Metallo-hydrolase/oxidoreductase"/>
    <property type="match status" value="1"/>
</dbReference>
<comment type="similarity">
    <text evidence="1">Belongs to the metallo-beta-lactamase superfamily. Class-B beta-lactamase family.</text>
</comment>
<organism evidence="3 4">
    <name type="scientific">Mesorhizobium marinum</name>
    <dbReference type="NCBI Taxonomy" id="3228790"/>
    <lineage>
        <taxon>Bacteria</taxon>
        <taxon>Pseudomonadati</taxon>
        <taxon>Pseudomonadota</taxon>
        <taxon>Alphaproteobacteria</taxon>
        <taxon>Hyphomicrobiales</taxon>
        <taxon>Phyllobacteriaceae</taxon>
        <taxon>Mesorhizobium</taxon>
    </lineage>
</organism>
<keyword evidence="4" id="KW-1185">Reference proteome</keyword>
<dbReference type="InterPro" id="IPR001279">
    <property type="entry name" value="Metallo-B-lactamas"/>
</dbReference>
<dbReference type="Proteomes" id="UP001556196">
    <property type="component" value="Unassembled WGS sequence"/>
</dbReference>
<dbReference type="InterPro" id="IPR036866">
    <property type="entry name" value="RibonucZ/Hydroxyglut_hydro"/>
</dbReference>
<comment type="caution">
    <text evidence="3">The sequence shown here is derived from an EMBL/GenBank/DDBJ whole genome shotgun (WGS) entry which is preliminary data.</text>
</comment>
<sequence>MQPTALPAGQSWFTKSPIDANLVAFTEPFLNDYFRANFYHLKGRDLDLVIDAGMGLARLTPLLDLTPGKPVLAIATHVHADHVGSLHEFAERAGPRLEAGAFATMPDRWTFADEFRALAEPVSRLPAEGWRTEDYRIRPAPLTRILDEGDRIETGDRTFTVLALPGHSFGCIGLYDERDGLLFSGDAVYDDTLIDDMWCSSRDDYRATMRRLLDLPVRVVHGGHGERFGETRLKQIARDYLERQ</sequence>
<dbReference type="EMBL" id="JBFOCI010000002">
    <property type="protein sequence ID" value="MEW9805539.1"/>
    <property type="molecule type" value="Genomic_DNA"/>
</dbReference>
<accession>A0ABV3QWU8</accession>
<dbReference type="InterPro" id="IPR050855">
    <property type="entry name" value="NDM-1-like"/>
</dbReference>
<protein>
    <submittedName>
        <fullName evidence="3">MBL fold metallo-hydrolase</fullName>
    </submittedName>
</protein>
<dbReference type="RefSeq" id="WP_367722634.1">
    <property type="nucleotide sequence ID" value="NZ_JBFOCI010000002.1"/>
</dbReference>
<evidence type="ECO:0000313" key="4">
    <source>
        <dbReference type="Proteomes" id="UP001556196"/>
    </source>
</evidence>
<feature type="domain" description="Metallo-beta-lactamase" evidence="2">
    <location>
        <begin position="35"/>
        <end position="224"/>
    </location>
</feature>
<dbReference type="PANTHER" id="PTHR42951:SF4">
    <property type="entry name" value="ACYL-COENZYME A THIOESTERASE MBLAC2"/>
    <property type="match status" value="1"/>
</dbReference>
<gene>
    <name evidence="3" type="ORF">ABUE31_06020</name>
</gene>
<name>A0ABV3QWU8_9HYPH</name>
<evidence type="ECO:0000259" key="2">
    <source>
        <dbReference type="SMART" id="SM00849"/>
    </source>
</evidence>
<dbReference type="PANTHER" id="PTHR42951">
    <property type="entry name" value="METALLO-BETA-LACTAMASE DOMAIN-CONTAINING"/>
    <property type="match status" value="1"/>
</dbReference>
<reference evidence="3 4" key="1">
    <citation type="submission" date="2024-06" db="EMBL/GenBank/DDBJ databases">
        <authorList>
            <person name="Tuo L."/>
        </authorList>
    </citation>
    <scope>NUCLEOTIDE SEQUENCE [LARGE SCALE GENOMIC DNA]</scope>
    <source>
        <strain evidence="3 4">ZMM04-5</strain>
    </source>
</reference>
<dbReference type="SMART" id="SM00849">
    <property type="entry name" value="Lactamase_B"/>
    <property type="match status" value="1"/>
</dbReference>
<dbReference type="Pfam" id="PF00753">
    <property type="entry name" value="Lactamase_B"/>
    <property type="match status" value="1"/>
</dbReference>